<name>A0A3M7MDP0_9PLEO</name>
<dbReference type="InterPro" id="IPR050327">
    <property type="entry name" value="Proton-linked_MCT"/>
</dbReference>
<comment type="subcellular location">
    <subcellularLocation>
        <location evidence="1">Membrane</location>
        <topology evidence="1">Multi-pass membrane protein</topology>
    </subcellularLocation>
</comment>
<organism evidence="6 7">
    <name type="scientific">Pyrenophora seminiperda CCB06</name>
    <dbReference type="NCBI Taxonomy" id="1302712"/>
    <lineage>
        <taxon>Eukaryota</taxon>
        <taxon>Fungi</taxon>
        <taxon>Dikarya</taxon>
        <taxon>Ascomycota</taxon>
        <taxon>Pezizomycotina</taxon>
        <taxon>Dothideomycetes</taxon>
        <taxon>Pleosporomycetidae</taxon>
        <taxon>Pleosporales</taxon>
        <taxon>Pleosporineae</taxon>
        <taxon>Pleosporaceae</taxon>
        <taxon>Pyrenophora</taxon>
    </lineage>
</organism>
<feature type="transmembrane region" description="Helical" evidence="4">
    <location>
        <begin position="47"/>
        <end position="71"/>
    </location>
</feature>
<feature type="transmembrane region" description="Helical" evidence="4">
    <location>
        <begin position="338"/>
        <end position="363"/>
    </location>
</feature>
<dbReference type="PANTHER" id="PTHR11360">
    <property type="entry name" value="MONOCARBOXYLATE TRANSPORTER"/>
    <property type="match status" value="1"/>
</dbReference>
<feature type="transmembrane region" description="Helical" evidence="4">
    <location>
        <begin position="175"/>
        <end position="195"/>
    </location>
</feature>
<evidence type="ECO:0000313" key="6">
    <source>
        <dbReference type="EMBL" id="RMZ72499.1"/>
    </source>
</evidence>
<feature type="transmembrane region" description="Helical" evidence="4">
    <location>
        <begin position="314"/>
        <end position="332"/>
    </location>
</feature>
<comment type="similarity">
    <text evidence="2">Belongs to the major facilitator superfamily. Monocarboxylate porter (TC 2.A.1.13) family.</text>
</comment>
<feature type="transmembrane region" description="Helical" evidence="4">
    <location>
        <begin position="249"/>
        <end position="270"/>
    </location>
</feature>
<keyword evidence="4" id="KW-0812">Transmembrane</keyword>
<feature type="compositionally biased region" description="Low complexity" evidence="3">
    <location>
        <begin position="15"/>
        <end position="24"/>
    </location>
</feature>
<feature type="transmembrane region" description="Helical" evidence="4">
    <location>
        <begin position="282"/>
        <end position="302"/>
    </location>
</feature>
<dbReference type="InterPro" id="IPR011701">
    <property type="entry name" value="MFS"/>
</dbReference>
<feature type="transmembrane region" description="Helical" evidence="4">
    <location>
        <begin position="122"/>
        <end position="141"/>
    </location>
</feature>
<evidence type="ECO:0000256" key="2">
    <source>
        <dbReference type="ARBA" id="ARBA00006727"/>
    </source>
</evidence>
<dbReference type="InterPro" id="IPR020846">
    <property type="entry name" value="MFS_dom"/>
</dbReference>
<dbReference type="EMBL" id="KE747833">
    <property type="protein sequence ID" value="RMZ72499.1"/>
    <property type="molecule type" value="Genomic_DNA"/>
</dbReference>
<dbReference type="OrthoDB" id="5667at2759"/>
<evidence type="ECO:0000256" key="1">
    <source>
        <dbReference type="ARBA" id="ARBA00004141"/>
    </source>
</evidence>
<feature type="transmembrane region" description="Helical" evidence="4">
    <location>
        <begin position="147"/>
        <end position="168"/>
    </location>
</feature>
<dbReference type="GO" id="GO:0022857">
    <property type="term" value="F:transmembrane transporter activity"/>
    <property type="evidence" value="ECO:0007669"/>
    <property type="project" value="InterPro"/>
</dbReference>
<feature type="transmembrane region" description="Helical" evidence="4">
    <location>
        <begin position="370"/>
        <end position="387"/>
    </location>
</feature>
<sequence>MSSPPSNLEKALPTQQQQQAAQVRPPSLSLSPSLTALGPAPDGGPTAWLNCAASFCIFFCCLGFTSCFGVLQEYYSAHQLHKHDMKDIAWIGSLAAFLQFAGGAVGGPMFDRWGVWMVRPATLTYILGLMMVSLCTQYYQFMLAQSLLMGMSVAFLQSPAFAIMGHYFDKRRAAALGIVVSGSSVGGLVFPLVLSKLLNSSSLSFGWSIRIIAFVMMPFMLFACVVLKPRFPPRKTAVFLGEAFKMKKYVVLIAALFFMMMGMWTPLFYIPVYAVRRGMTPLLASYLLAIINGASTFGRIIPGILADKLGRINMFAFAGVGTAVVIFCINEPTTNAGIIVYAVFFGFISGTIISSGSAAVSICAKDPRTLGTYMGMGMGIAAFAVLVGPPINGALLDRYGGFEQVSVFSGVLSLTGGIVALSAKFATPEGIFGKV</sequence>
<keyword evidence="4" id="KW-1133">Transmembrane helix</keyword>
<dbReference type="Gene3D" id="1.20.1250.20">
    <property type="entry name" value="MFS general substrate transporter like domains"/>
    <property type="match status" value="2"/>
</dbReference>
<dbReference type="InterPro" id="IPR036259">
    <property type="entry name" value="MFS_trans_sf"/>
</dbReference>
<protein>
    <submittedName>
        <fullName evidence="6">Monocarboxylate permease</fullName>
    </submittedName>
</protein>
<dbReference type="PROSITE" id="PS50850">
    <property type="entry name" value="MFS"/>
    <property type="match status" value="1"/>
</dbReference>
<proteinExistence type="inferred from homology"/>
<feature type="region of interest" description="Disordered" evidence="3">
    <location>
        <begin position="1"/>
        <end position="24"/>
    </location>
</feature>
<dbReference type="Pfam" id="PF07690">
    <property type="entry name" value="MFS_1"/>
    <property type="match status" value="1"/>
</dbReference>
<feature type="domain" description="Major facilitator superfamily (MFS) profile" evidence="5">
    <location>
        <begin position="49"/>
        <end position="428"/>
    </location>
</feature>
<dbReference type="AlphaFoldDB" id="A0A3M7MDP0"/>
<gene>
    <name evidence="6" type="ORF">GMOD_00007493</name>
</gene>
<evidence type="ECO:0000256" key="4">
    <source>
        <dbReference type="SAM" id="Phobius"/>
    </source>
</evidence>
<dbReference type="PANTHER" id="PTHR11360:SF319">
    <property type="entry name" value="MAJOR FACILITATOR SUPERFAMILY (MFS) PROFILE DOMAIN-CONTAINING PROTEIN"/>
    <property type="match status" value="1"/>
</dbReference>
<feature type="transmembrane region" description="Helical" evidence="4">
    <location>
        <begin position="407"/>
        <end position="426"/>
    </location>
</feature>
<evidence type="ECO:0000259" key="5">
    <source>
        <dbReference type="PROSITE" id="PS50850"/>
    </source>
</evidence>
<keyword evidence="7" id="KW-1185">Reference proteome</keyword>
<feature type="transmembrane region" description="Helical" evidence="4">
    <location>
        <begin position="91"/>
        <end position="110"/>
    </location>
</feature>
<evidence type="ECO:0000313" key="7">
    <source>
        <dbReference type="Proteomes" id="UP000265663"/>
    </source>
</evidence>
<accession>A0A3M7MDP0</accession>
<reference evidence="6 7" key="1">
    <citation type="journal article" date="2014" name="PLoS ONE">
        <title>De novo Genome Assembly of the Fungal Plant Pathogen Pyrenophora semeniperda.</title>
        <authorList>
            <person name="Soliai M.M."/>
            <person name="Meyer S.E."/>
            <person name="Udall J.A."/>
            <person name="Elzinga D.E."/>
            <person name="Hermansen R.A."/>
            <person name="Bodily P.M."/>
            <person name="Hart A.A."/>
            <person name="Coleman C.E."/>
        </authorList>
    </citation>
    <scope>NUCLEOTIDE SEQUENCE [LARGE SCALE GENOMIC DNA]</scope>
    <source>
        <strain evidence="6 7">CCB06</strain>
        <tissue evidence="6">Mycelium</tissue>
    </source>
</reference>
<keyword evidence="4" id="KW-0472">Membrane</keyword>
<dbReference type="GO" id="GO:0016020">
    <property type="term" value="C:membrane"/>
    <property type="evidence" value="ECO:0007669"/>
    <property type="project" value="UniProtKB-SubCell"/>
</dbReference>
<dbReference type="Proteomes" id="UP000265663">
    <property type="component" value="Unassembled WGS sequence"/>
</dbReference>
<evidence type="ECO:0000256" key="3">
    <source>
        <dbReference type="SAM" id="MobiDB-lite"/>
    </source>
</evidence>
<dbReference type="SUPFAM" id="SSF103473">
    <property type="entry name" value="MFS general substrate transporter"/>
    <property type="match status" value="1"/>
</dbReference>
<feature type="transmembrane region" description="Helical" evidence="4">
    <location>
        <begin position="207"/>
        <end position="228"/>
    </location>
</feature>